<feature type="coiled-coil region" evidence="1">
    <location>
        <begin position="24"/>
        <end position="87"/>
    </location>
</feature>
<dbReference type="Proteomes" id="UP000195607">
    <property type="component" value="Chromosome I"/>
</dbReference>
<dbReference type="Proteomes" id="UP000187822">
    <property type="component" value="Chromosome I"/>
</dbReference>
<feature type="region of interest" description="Disordered" evidence="2">
    <location>
        <begin position="165"/>
        <end position="200"/>
    </location>
</feature>
<feature type="compositionally biased region" description="Acidic residues" evidence="2">
    <location>
        <begin position="185"/>
        <end position="194"/>
    </location>
</feature>
<reference evidence="4" key="2">
    <citation type="submission" date="2016-06" db="EMBL/GenBank/DDBJ databases">
        <authorList>
            <person name="Olsen C.W."/>
            <person name="Carey S."/>
            <person name="Hinshaw L."/>
            <person name="Karasin A.I."/>
        </authorList>
    </citation>
    <scope>NUCLEOTIDE SEQUENCE [LARGE SCALE GENOMIC DNA]</scope>
    <source>
        <strain evidence="4">PM4</strain>
    </source>
</reference>
<dbReference type="EMBL" id="LT719092">
    <property type="protein sequence ID" value="SJK84768.1"/>
    <property type="molecule type" value="Genomic_DNA"/>
</dbReference>
<evidence type="ECO:0000256" key="1">
    <source>
        <dbReference type="SAM" id="Coils"/>
    </source>
</evidence>
<dbReference type="RefSeq" id="WP_021788724.1">
    <property type="nucleotide sequence ID" value="NZ_LT671858.1"/>
</dbReference>
<evidence type="ECO:0000313" key="4">
    <source>
        <dbReference type="EMBL" id="SJK84768.1"/>
    </source>
</evidence>
<reference evidence="3 6" key="1">
    <citation type="submission" date="2016-04" db="EMBL/GenBank/DDBJ databases">
        <authorList>
            <person name="Evans L.H."/>
            <person name="Alamgir A."/>
            <person name="Owens N."/>
            <person name="Weber N.D."/>
            <person name="Virtaneva K."/>
            <person name="Barbian K."/>
            <person name="Babar A."/>
            <person name="Rosenke K."/>
        </authorList>
    </citation>
    <scope>NUCLEOTIDE SEQUENCE [LARGE SCALE GENOMIC DNA]</scope>
    <source>
        <strain evidence="3">S5</strain>
        <strain evidence="6">S5(T) (JCM 30642 \VKM B-2941)</strain>
    </source>
</reference>
<protein>
    <submittedName>
        <fullName evidence="3">Uncharacterized protein</fullName>
    </submittedName>
</protein>
<proteinExistence type="predicted"/>
<dbReference type="AlphaFoldDB" id="A0A1N5UGB1"/>
<dbReference type="KEGG" id="cdiv:CPM_0926"/>
<dbReference type="GeneID" id="41588199"/>
<reference evidence="5" key="3">
    <citation type="submission" date="2016-06" db="EMBL/GenBank/DDBJ databases">
        <authorList>
            <person name="Toshchakov V.S."/>
        </authorList>
    </citation>
    <scope>NUCLEOTIDE SEQUENCE [LARGE SCALE GENOMIC DNA]</scope>
    <source>
        <strain>PM4 (JCM 30641</strain>
        <strain evidence="5">\VKM B-2940)</strain>
    </source>
</reference>
<evidence type="ECO:0000313" key="3">
    <source>
        <dbReference type="EMBL" id="SIM59225.1"/>
    </source>
</evidence>
<accession>A0A1N5UGB1</accession>
<evidence type="ECO:0000313" key="6">
    <source>
        <dbReference type="Proteomes" id="UP000195607"/>
    </source>
</evidence>
<keyword evidence="5" id="KW-1185">Reference proteome</keyword>
<organism evidence="3 6">
    <name type="scientific">Cuniculiplasma divulgatum</name>
    <dbReference type="NCBI Taxonomy" id="1673428"/>
    <lineage>
        <taxon>Archaea</taxon>
        <taxon>Methanobacteriati</taxon>
        <taxon>Thermoplasmatota</taxon>
        <taxon>Thermoplasmata</taxon>
        <taxon>Thermoplasmatales</taxon>
        <taxon>Cuniculiplasmataceae</taxon>
        <taxon>Cuniculiplasma</taxon>
    </lineage>
</organism>
<sequence>MPLFNSRKPKGLESLSPDEIESLIQQTRTEISLIEKDNERKQEKFNSLMKEGSKASGSKRVQIAQELELLERKIHTNENQILNHTKKIELMQEVKESKTSVSPSSVDNIISKTNSNAIKTNILQSKTKNKVALQKTDDLLNTVRDLQIEDDQGASVMGSKYMEMFKEMDRNDNSLKPGKVKKTETEEDNDENTESDVKGE</sequence>
<keyword evidence="1" id="KW-0175">Coiled coil</keyword>
<dbReference type="STRING" id="1673428.CPM_0926"/>
<dbReference type="EMBL" id="LT671858">
    <property type="protein sequence ID" value="SIM59225.1"/>
    <property type="molecule type" value="Genomic_DNA"/>
</dbReference>
<name>A0A1N5UGB1_9ARCH</name>
<evidence type="ECO:0000256" key="2">
    <source>
        <dbReference type="SAM" id="MobiDB-lite"/>
    </source>
</evidence>
<evidence type="ECO:0000313" key="5">
    <source>
        <dbReference type="Proteomes" id="UP000187822"/>
    </source>
</evidence>
<gene>
    <name evidence="4" type="ORF">CPM_0926</name>
    <name evidence="3" type="ORF">CSP5_0930</name>
</gene>